<evidence type="ECO:0000259" key="2">
    <source>
        <dbReference type="PROSITE" id="PS50053"/>
    </source>
</evidence>
<dbReference type="AlphaFoldDB" id="A0A9W7AG18"/>
<sequence>MQIFARNITGQTLTLTCSTGTSIEELKHQIQELENENEEGSGLEITQQRLIYGGKQLSNSRTLKSYNISESSTLHLTSSLNGGELVYKFIVVVFSIAFGVPILKYLYRQYVSKLIESATESIANAQKRATERVSGAGRRVTNNRLSGRFK</sequence>
<gene>
    <name evidence="3" type="ORF">TrLO_g1848</name>
</gene>
<keyword evidence="4" id="KW-1185">Reference proteome</keyword>
<dbReference type="SUPFAM" id="SSF54236">
    <property type="entry name" value="Ubiquitin-like"/>
    <property type="match status" value="1"/>
</dbReference>
<dbReference type="Proteomes" id="UP001165122">
    <property type="component" value="Unassembled WGS sequence"/>
</dbReference>
<dbReference type="InterPro" id="IPR050158">
    <property type="entry name" value="Ubiquitin_ubiquitin-like"/>
</dbReference>
<protein>
    <recommendedName>
        <fullName evidence="2">Ubiquitin-like domain-containing protein</fullName>
    </recommendedName>
</protein>
<dbReference type="Pfam" id="PF00240">
    <property type="entry name" value="ubiquitin"/>
    <property type="match status" value="1"/>
</dbReference>
<dbReference type="PANTHER" id="PTHR10666">
    <property type="entry name" value="UBIQUITIN"/>
    <property type="match status" value="1"/>
</dbReference>
<keyword evidence="1" id="KW-0472">Membrane</keyword>
<accession>A0A9W7AG18</accession>
<dbReference type="OrthoDB" id="419317at2759"/>
<reference evidence="4" key="1">
    <citation type="journal article" date="2023" name="Commun. Biol.">
        <title>Genome analysis of Parmales, the sister group of diatoms, reveals the evolutionary specialization of diatoms from phago-mixotrophs to photoautotrophs.</title>
        <authorList>
            <person name="Ban H."/>
            <person name="Sato S."/>
            <person name="Yoshikawa S."/>
            <person name="Yamada K."/>
            <person name="Nakamura Y."/>
            <person name="Ichinomiya M."/>
            <person name="Sato N."/>
            <person name="Blanc-Mathieu R."/>
            <person name="Endo H."/>
            <person name="Kuwata A."/>
            <person name="Ogata H."/>
        </authorList>
    </citation>
    <scope>NUCLEOTIDE SEQUENCE [LARGE SCALE GENOMIC DNA]</scope>
    <source>
        <strain evidence="4">NIES 3700</strain>
    </source>
</reference>
<organism evidence="3 4">
    <name type="scientific">Triparma laevis f. longispina</name>
    <dbReference type="NCBI Taxonomy" id="1714387"/>
    <lineage>
        <taxon>Eukaryota</taxon>
        <taxon>Sar</taxon>
        <taxon>Stramenopiles</taxon>
        <taxon>Ochrophyta</taxon>
        <taxon>Bolidophyceae</taxon>
        <taxon>Parmales</taxon>
        <taxon>Triparmaceae</taxon>
        <taxon>Triparma</taxon>
    </lineage>
</organism>
<evidence type="ECO:0000313" key="4">
    <source>
        <dbReference type="Proteomes" id="UP001165122"/>
    </source>
</evidence>
<comment type="caution">
    <text evidence="3">The sequence shown here is derived from an EMBL/GenBank/DDBJ whole genome shotgun (WGS) entry which is preliminary data.</text>
</comment>
<dbReference type="Gene3D" id="3.10.20.90">
    <property type="entry name" value="Phosphatidylinositol 3-kinase Catalytic Subunit, Chain A, domain 1"/>
    <property type="match status" value="1"/>
</dbReference>
<keyword evidence="1" id="KW-0812">Transmembrane</keyword>
<dbReference type="InterPro" id="IPR000626">
    <property type="entry name" value="Ubiquitin-like_dom"/>
</dbReference>
<name>A0A9W7AG18_9STRA</name>
<feature type="transmembrane region" description="Helical" evidence="1">
    <location>
        <begin position="85"/>
        <end position="107"/>
    </location>
</feature>
<dbReference type="InterPro" id="IPR029071">
    <property type="entry name" value="Ubiquitin-like_domsf"/>
</dbReference>
<dbReference type="EMBL" id="BRXW01000569">
    <property type="protein sequence ID" value="GMH67105.1"/>
    <property type="molecule type" value="Genomic_DNA"/>
</dbReference>
<dbReference type="PROSITE" id="PS50053">
    <property type="entry name" value="UBIQUITIN_2"/>
    <property type="match status" value="1"/>
</dbReference>
<keyword evidence="1" id="KW-1133">Transmembrane helix</keyword>
<evidence type="ECO:0000256" key="1">
    <source>
        <dbReference type="SAM" id="Phobius"/>
    </source>
</evidence>
<evidence type="ECO:0000313" key="3">
    <source>
        <dbReference type="EMBL" id="GMH67105.1"/>
    </source>
</evidence>
<feature type="domain" description="Ubiquitin-like" evidence="2">
    <location>
        <begin position="1"/>
        <end position="83"/>
    </location>
</feature>
<proteinExistence type="predicted"/>
<dbReference type="SMART" id="SM00213">
    <property type="entry name" value="UBQ"/>
    <property type="match status" value="1"/>
</dbReference>